<feature type="compositionally biased region" description="Basic and acidic residues" evidence="1">
    <location>
        <begin position="40"/>
        <end position="59"/>
    </location>
</feature>
<feature type="compositionally biased region" description="Basic and acidic residues" evidence="1">
    <location>
        <begin position="10"/>
        <end position="33"/>
    </location>
</feature>
<proteinExistence type="predicted"/>
<keyword evidence="3" id="KW-1185">Reference proteome</keyword>
<name>A0ABR3X424_9PEZI</name>
<feature type="region of interest" description="Disordered" evidence="1">
    <location>
        <begin position="1"/>
        <end position="59"/>
    </location>
</feature>
<reference evidence="2 3" key="1">
    <citation type="journal article" date="2024" name="IMA Fungus">
        <title>IMA Genome - F19 : A genome assembly and annotation guide to empower mycologists, including annotated draft genome sequences of Ceratocystis pirilliformis, Diaporthe australafricana, Fusarium ophioides, Paecilomyces lecythidis, and Sporothrix stenoceras.</title>
        <authorList>
            <person name="Aylward J."/>
            <person name="Wilson A.M."/>
            <person name="Visagie C.M."/>
            <person name="Spraker J."/>
            <person name="Barnes I."/>
            <person name="Buitendag C."/>
            <person name="Ceriani C."/>
            <person name="Del Mar Angel L."/>
            <person name="du Plessis D."/>
            <person name="Fuchs T."/>
            <person name="Gasser K."/>
            <person name="Kramer D."/>
            <person name="Li W."/>
            <person name="Munsamy K."/>
            <person name="Piso A."/>
            <person name="Price J.L."/>
            <person name="Sonnekus B."/>
            <person name="Thomas C."/>
            <person name="van der Nest A."/>
            <person name="van Dijk A."/>
            <person name="van Heerden A."/>
            <person name="van Vuuren N."/>
            <person name="Yilmaz N."/>
            <person name="Duong T.A."/>
            <person name="van der Merwe N.A."/>
            <person name="Wingfield M.J."/>
            <person name="Wingfield B.D."/>
        </authorList>
    </citation>
    <scope>NUCLEOTIDE SEQUENCE [LARGE SCALE GENOMIC DNA]</scope>
    <source>
        <strain evidence="2 3">CMW 18300</strain>
    </source>
</reference>
<gene>
    <name evidence="2" type="ORF">Daus18300_004998</name>
</gene>
<evidence type="ECO:0000256" key="1">
    <source>
        <dbReference type="SAM" id="MobiDB-lite"/>
    </source>
</evidence>
<dbReference type="EMBL" id="JAWRVE010000036">
    <property type="protein sequence ID" value="KAL1870678.1"/>
    <property type="molecule type" value="Genomic_DNA"/>
</dbReference>
<protein>
    <submittedName>
        <fullName evidence="2">Uncharacterized protein</fullName>
    </submittedName>
</protein>
<accession>A0ABR3X424</accession>
<evidence type="ECO:0000313" key="2">
    <source>
        <dbReference type="EMBL" id="KAL1870678.1"/>
    </source>
</evidence>
<evidence type="ECO:0000313" key="3">
    <source>
        <dbReference type="Proteomes" id="UP001583177"/>
    </source>
</evidence>
<organism evidence="2 3">
    <name type="scientific">Diaporthe australafricana</name>
    <dbReference type="NCBI Taxonomy" id="127596"/>
    <lineage>
        <taxon>Eukaryota</taxon>
        <taxon>Fungi</taxon>
        <taxon>Dikarya</taxon>
        <taxon>Ascomycota</taxon>
        <taxon>Pezizomycotina</taxon>
        <taxon>Sordariomycetes</taxon>
        <taxon>Sordariomycetidae</taxon>
        <taxon>Diaporthales</taxon>
        <taxon>Diaporthaceae</taxon>
        <taxon>Diaporthe</taxon>
    </lineage>
</organism>
<comment type="caution">
    <text evidence="2">The sequence shown here is derived from an EMBL/GenBank/DDBJ whole genome shotgun (WGS) entry which is preliminary data.</text>
</comment>
<sequence length="83" mass="8790">MSIASIATAEHPEDAAALDHEFAASPPRDDREGIWPLDTVKGERGQGAAKKDGQADKKIKGDIFKTQKLASGKDVSRVGGHHA</sequence>
<dbReference type="Proteomes" id="UP001583177">
    <property type="component" value="Unassembled WGS sequence"/>
</dbReference>